<evidence type="ECO:0000256" key="1">
    <source>
        <dbReference type="ARBA" id="ARBA00001936"/>
    </source>
</evidence>
<dbReference type="EC" id="3.4.13.9" evidence="8"/>
<dbReference type="InterPro" id="IPR001131">
    <property type="entry name" value="Peptidase_M24B_aminopep-P_CS"/>
</dbReference>
<evidence type="ECO:0000313" key="8">
    <source>
        <dbReference type="EMBL" id="MBP1933917.1"/>
    </source>
</evidence>
<evidence type="ECO:0000256" key="5">
    <source>
        <dbReference type="ARBA" id="ARBA00023211"/>
    </source>
</evidence>
<keyword evidence="3" id="KW-0479">Metal-binding</keyword>
<dbReference type="Gene3D" id="3.40.350.10">
    <property type="entry name" value="Creatinase/prolidase N-terminal domain"/>
    <property type="match status" value="1"/>
</dbReference>
<dbReference type="Proteomes" id="UP001519343">
    <property type="component" value="Unassembled WGS sequence"/>
</dbReference>
<keyword evidence="5" id="KW-0464">Manganese</keyword>
<dbReference type="EMBL" id="JAGGKT010000014">
    <property type="protein sequence ID" value="MBP1933917.1"/>
    <property type="molecule type" value="Genomic_DNA"/>
</dbReference>
<dbReference type="InterPro" id="IPR050659">
    <property type="entry name" value="Peptidase_M24B"/>
</dbReference>
<keyword evidence="8" id="KW-0224">Dipeptidase</keyword>
<feature type="domain" description="Peptidase M24" evidence="6">
    <location>
        <begin position="148"/>
        <end position="349"/>
    </location>
</feature>
<dbReference type="Pfam" id="PF01321">
    <property type="entry name" value="Creatinase_N"/>
    <property type="match status" value="1"/>
</dbReference>
<gene>
    <name evidence="8" type="ORF">J2Z37_003934</name>
</gene>
<dbReference type="PANTHER" id="PTHR46112:SF10">
    <property type="entry name" value="DIPEPTIDASE YKVY-RELATED"/>
    <property type="match status" value="1"/>
</dbReference>
<dbReference type="PRINTS" id="PR00599">
    <property type="entry name" value="MAPEPTIDASE"/>
</dbReference>
<evidence type="ECO:0000259" key="6">
    <source>
        <dbReference type="Pfam" id="PF00557"/>
    </source>
</evidence>
<evidence type="ECO:0000313" key="9">
    <source>
        <dbReference type="Proteomes" id="UP001519343"/>
    </source>
</evidence>
<protein>
    <submittedName>
        <fullName evidence="8">Xaa-Pro dipeptidase</fullName>
        <ecNumber evidence="8">3.4.13.9</ecNumber>
    </submittedName>
</protein>
<dbReference type="InterPro" id="IPR029149">
    <property type="entry name" value="Creatin/AminoP/Spt16_N"/>
</dbReference>
<dbReference type="InterPro" id="IPR000587">
    <property type="entry name" value="Creatinase_N"/>
</dbReference>
<dbReference type="Pfam" id="PF00557">
    <property type="entry name" value="Peptidase_M24"/>
    <property type="match status" value="1"/>
</dbReference>
<dbReference type="GO" id="GO:0102009">
    <property type="term" value="F:proline dipeptidase activity"/>
    <property type="evidence" value="ECO:0007669"/>
    <property type="project" value="UniProtKB-EC"/>
</dbReference>
<dbReference type="CDD" id="cd01092">
    <property type="entry name" value="APP-like"/>
    <property type="match status" value="1"/>
</dbReference>
<dbReference type="Gene3D" id="3.90.230.10">
    <property type="entry name" value="Creatinase/methionine aminopeptidase superfamily"/>
    <property type="match status" value="1"/>
</dbReference>
<dbReference type="RefSeq" id="WP_209811930.1">
    <property type="nucleotide sequence ID" value="NZ_JAGGKT010000014.1"/>
</dbReference>
<comment type="caution">
    <text evidence="8">The sequence shown here is derived from an EMBL/GenBank/DDBJ whole genome shotgun (WGS) entry which is preliminary data.</text>
</comment>
<name>A0ABS4GUH5_9BACL</name>
<dbReference type="SUPFAM" id="SSF55920">
    <property type="entry name" value="Creatinase/aminopeptidase"/>
    <property type="match status" value="1"/>
</dbReference>
<evidence type="ECO:0000256" key="2">
    <source>
        <dbReference type="ARBA" id="ARBA00008766"/>
    </source>
</evidence>
<comment type="similarity">
    <text evidence="2">Belongs to the peptidase M24B family.</text>
</comment>
<proteinExistence type="inferred from homology"/>
<dbReference type="InterPro" id="IPR000994">
    <property type="entry name" value="Pept_M24"/>
</dbReference>
<dbReference type="PANTHER" id="PTHR46112">
    <property type="entry name" value="AMINOPEPTIDASE"/>
    <property type="match status" value="1"/>
</dbReference>
<keyword evidence="8" id="KW-0645">Protease</keyword>
<comment type="cofactor">
    <cofactor evidence="1">
        <name>Mn(2+)</name>
        <dbReference type="ChEBI" id="CHEBI:29035"/>
    </cofactor>
</comment>
<dbReference type="InterPro" id="IPR036005">
    <property type="entry name" value="Creatinase/aminopeptidase-like"/>
</dbReference>
<dbReference type="SUPFAM" id="SSF53092">
    <property type="entry name" value="Creatinase/prolidase N-terminal domain"/>
    <property type="match status" value="1"/>
</dbReference>
<dbReference type="PROSITE" id="PS00491">
    <property type="entry name" value="PROLINE_PEPTIDASE"/>
    <property type="match status" value="1"/>
</dbReference>
<sequence>MSGEYKSRIQQFMDYLEQQSLDMAIITSPVHIYFFTGYYSDPHERFLALLLDRRAEEVTLFVPSLDLESARQASIIQEMIPVSDTENPYQLLSQKMGRQVVKLGIEKKAVNLFQYEQLNQCAAIGEFVDLEPFILSLRLIKSASEIESVRKAVAVVERVLAEGVKRVKPRVSELELVAELEYQMKLFGAERPAFETTVLTGSRSALPHGRPNQTRINQGDFLLFDLGVFVNGYCSDITRTFVIGEATKEQQRIYETVLRANLKAIESVQRNQEIGMLDQEARKVIEHEGFGDYFIHRVGHGLGLEIHENPSIHQQNKLMIEPGMLFTIEPGIYIPGMGGVRIEDDIVVNAEGKAEVLTTYPKTIQYLC</sequence>
<evidence type="ECO:0000256" key="4">
    <source>
        <dbReference type="ARBA" id="ARBA00022801"/>
    </source>
</evidence>
<keyword evidence="9" id="KW-1185">Reference proteome</keyword>
<keyword evidence="4 8" id="KW-0378">Hydrolase</keyword>
<feature type="domain" description="Creatinase N-terminal" evidence="7">
    <location>
        <begin position="8"/>
        <end position="140"/>
    </location>
</feature>
<evidence type="ECO:0000259" key="7">
    <source>
        <dbReference type="Pfam" id="PF01321"/>
    </source>
</evidence>
<organism evidence="8 9">
    <name type="scientific">Ammoniphilus resinae</name>
    <dbReference type="NCBI Taxonomy" id="861532"/>
    <lineage>
        <taxon>Bacteria</taxon>
        <taxon>Bacillati</taxon>
        <taxon>Bacillota</taxon>
        <taxon>Bacilli</taxon>
        <taxon>Bacillales</taxon>
        <taxon>Paenibacillaceae</taxon>
        <taxon>Aneurinibacillus group</taxon>
        <taxon>Ammoniphilus</taxon>
    </lineage>
</organism>
<accession>A0ABS4GUH5</accession>
<dbReference type="InterPro" id="IPR001714">
    <property type="entry name" value="Pept_M24_MAP"/>
</dbReference>
<reference evidence="8 9" key="1">
    <citation type="submission" date="2021-03" db="EMBL/GenBank/DDBJ databases">
        <title>Genomic Encyclopedia of Type Strains, Phase IV (KMG-IV): sequencing the most valuable type-strain genomes for metagenomic binning, comparative biology and taxonomic classification.</title>
        <authorList>
            <person name="Goeker M."/>
        </authorList>
    </citation>
    <scope>NUCLEOTIDE SEQUENCE [LARGE SCALE GENOMIC DNA]</scope>
    <source>
        <strain evidence="8 9">DSM 24738</strain>
    </source>
</reference>
<evidence type="ECO:0000256" key="3">
    <source>
        <dbReference type="ARBA" id="ARBA00022723"/>
    </source>
</evidence>